<gene>
    <name evidence="3" type="ORF">B9O19_00244</name>
</gene>
<dbReference type="InterPro" id="IPR032466">
    <property type="entry name" value="Metal_Hydrolase"/>
</dbReference>
<dbReference type="Gene3D" id="3.20.20.140">
    <property type="entry name" value="Metal-dependent hydrolases"/>
    <property type="match status" value="1"/>
</dbReference>
<dbReference type="InterPro" id="IPR006680">
    <property type="entry name" value="Amidohydro-rel"/>
</dbReference>
<proteinExistence type="predicted"/>
<dbReference type="PANTHER" id="PTHR21240">
    <property type="entry name" value="2-AMINO-3-CARBOXYLMUCONATE-6-SEMIALDEHYDE DECARBOXYLASE"/>
    <property type="match status" value="1"/>
</dbReference>
<keyword evidence="1" id="KW-0456">Lyase</keyword>
<dbReference type="SUPFAM" id="SSF51556">
    <property type="entry name" value="Metallo-dependent hydrolases"/>
    <property type="match status" value="1"/>
</dbReference>
<dbReference type="GeneID" id="98061673"/>
<accession>A0A2K9P1I6</accession>
<dbReference type="GO" id="GO:0019748">
    <property type="term" value="P:secondary metabolic process"/>
    <property type="evidence" value="ECO:0007669"/>
    <property type="project" value="TreeGrafter"/>
</dbReference>
<dbReference type="GO" id="GO:0016831">
    <property type="term" value="F:carboxy-lyase activity"/>
    <property type="evidence" value="ECO:0007669"/>
    <property type="project" value="InterPro"/>
</dbReference>
<organism evidence="3 4">
    <name type="scientific">Monoglobus pectinilyticus</name>
    <dbReference type="NCBI Taxonomy" id="1981510"/>
    <lineage>
        <taxon>Bacteria</taxon>
        <taxon>Bacillati</taxon>
        <taxon>Bacillota</taxon>
        <taxon>Clostridia</taxon>
        <taxon>Monoglobales</taxon>
        <taxon>Monoglobaceae</taxon>
        <taxon>Monoglobus</taxon>
    </lineage>
</organism>
<dbReference type="InterPro" id="IPR032465">
    <property type="entry name" value="ACMSD"/>
</dbReference>
<dbReference type="Pfam" id="PF04909">
    <property type="entry name" value="Amidohydro_2"/>
    <property type="match status" value="1"/>
</dbReference>
<name>A0A2K9P1I6_9FIRM</name>
<sequence length="269" mass="30331">MIIDFHTHVFPDKISKRAIHSLEDNIVKIQGENFPARTDGSLGELLKTMKEDNVDYSVVLPIATTVTQSTSINKFAAEINGHNGIISFGSVHPLQNDCEKVLEEIKEAGLLGIKLHPEYQGVFVSSPEIKRILKKTDELGLYVVFHAGQDIGMPKPVHCMPECLNHVLDYISGDKIIAAHMGGWKEWDAVEKYIVGTPIMIDTSYTAGFMDKAQFKRIVRNHGSDKVLFGTDNPWHRVKEEKEFIDSIGLEKIELENIYYKNAKRVLNI</sequence>
<dbReference type="AlphaFoldDB" id="A0A2K9P1I6"/>
<dbReference type="GO" id="GO:0005737">
    <property type="term" value="C:cytoplasm"/>
    <property type="evidence" value="ECO:0007669"/>
    <property type="project" value="TreeGrafter"/>
</dbReference>
<evidence type="ECO:0000259" key="2">
    <source>
        <dbReference type="Pfam" id="PF04909"/>
    </source>
</evidence>
<keyword evidence="4" id="KW-1185">Reference proteome</keyword>
<dbReference type="EMBL" id="CP020991">
    <property type="protein sequence ID" value="AUO18428.1"/>
    <property type="molecule type" value="Genomic_DNA"/>
</dbReference>
<dbReference type="PANTHER" id="PTHR21240:SF28">
    <property type="entry name" value="ISO-OROTATE DECARBOXYLASE (EUROFUNG)"/>
    <property type="match status" value="1"/>
</dbReference>
<reference evidence="3 4" key="1">
    <citation type="submission" date="2017-04" db="EMBL/GenBank/DDBJ databases">
        <title>Monoglobus pectinilyticus 14 draft genome.</title>
        <authorList>
            <person name="Kim C."/>
            <person name="Rosendale D.I."/>
            <person name="Kelly W.J."/>
            <person name="Tannock G.W."/>
            <person name="Patchett M.L."/>
            <person name="Jordens J.Z."/>
        </authorList>
    </citation>
    <scope>NUCLEOTIDE SEQUENCE [LARGE SCALE GENOMIC DNA]</scope>
    <source>
        <strain evidence="3 4">14</strain>
    </source>
</reference>
<feature type="domain" description="Amidohydrolase-related" evidence="2">
    <location>
        <begin position="3"/>
        <end position="268"/>
    </location>
</feature>
<dbReference type="GO" id="GO:0016787">
    <property type="term" value="F:hydrolase activity"/>
    <property type="evidence" value="ECO:0007669"/>
    <property type="project" value="UniProtKB-KW"/>
</dbReference>
<protein>
    <submittedName>
        <fullName evidence="3">Amidohydrolase 2</fullName>
    </submittedName>
</protein>
<dbReference type="OrthoDB" id="9771932at2"/>
<dbReference type="Proteomes" id="UP000235589">
    <property type="component" value="Chromosome"/>
</dbReference>
<keyword evidence="3" id="KW-0378">Hydrolase</keyword>
<dbReference type="KEGG" id="mpec:B9O19_00244"/>
<evidence type="ECO:0000313" key="4">
    <source>
        <dbReference type="Proteomes" id="UP000235589"/>
    </source>
</evidence>
<evidence type="ECO:0000256" key="1">
    <source>
        <dbReference type="ARBA" id="ARBA00023239"/>
    </source>
</evidence>
<dbReference type="CDD" id="cd01292">
    <property type="entry name" value="metallo-dependent_hydrolases"/>
    <property type="match status" value="1"/>
</dbReference>
<dbReference type="RefSeq" id="WP_158648876.1">
    <property type="nucleotide sequence ID" value="NZ_CP020991.1"/>
</dbReference>
<evidence type="ECO:0000313" key="3">
    <source>
        <dbReference type="EMBL" id="AUO18428.1"/>
    </source>
</evidence>